<dbReference type="InterPro" id="IPR011330">
    <property type="entry name" value="Glyco_hydro/deAcase_b/a-brl"/>
</dbReference>
<accession>A0A371J6Z4</accession>
<dbReference type="Pfam" id="PF01522">
    <property type="entry name" value="Polysacc_deac_1"/>
    <property type="match status" value="1"/>
</dbReference>
<name>A0A371J6Z4_9FIRM</name>
<dbReference type="GO" id="GO:0005975">
    <property type="term" value="P:carbohydrate metabolic process"/>
    <property type="evidence" value="ECO:0007669"/>
    <property type="project" value="InterPro"/>
</dbReference>
<dbReference type="SUPFAM" id="SSF88713">
    <property type="entry name" value="Glycoside hydrolase/deacetylase"/>
    <property type="match status" value="1"/>
</dbReference>
<proteinExistence type="predicted"/>
<evidence type="ECO:0000313" key="3">
    <source>
        <dbReference type="EMBL" id="RDY28551.1"/>
    </source>
</evidence>
<keyword evidence="4" id="KW-1185">Reference proteome</keyword>
<evidence type="ECO:0000256" key="1">
    <source>
        <dbReference type="SAM" id="Phobius"/>
    </source>
</evidence>
<gene>
    <name evidence="3" type="ORF">CHL78_005025</name>
</gene>
<dbReference type="EMBL" id="NOJY02000006">
    <property type="protein sequence ID" value="RDY28551.1"/>
    <property type="molecule type" value="Genomic_DNA"/>
</dbReference>
<dbReference type="Proteomes" id="UP000215694">
    <property type="component" value="Unassembled WGS sequence"/>
</dbReference>
<feature type="domain" description="NodB homology" evidence="2">
    <location>
        <begin position="125"/>
        <end position="323"/>
    </location>
</feature>
<dbReference type="PROSITE" id="PS51677">
    <property type="entry name" value="NODB"/>
    <property type="match status" value="1"/>
</dbReference>
<comment type="caution">
    <text evidence="3">The sequence shown here is derived from an EMBL/GenBank/DDBJ whole genome shotgun (WGS) entry which is preliminary data.</text>
</comment>
<dbReference type="Gene3D" id="3.20.20.370">
    <property type="entry name" value="Glycoside hydrolase/deacetylase"/>
    <property type="match status" value="1"/>
</dbReference>
<evidence type="ECO:0000259" key="2">
    <source>
        <dbReference type="PROSITE" id="PS51677"/>
    </source>
</evidence>
<dbReference type="InterPro" id="IPR050248">
    <property type="entry name" value="Polysacc_deacetylase_ArnD"/>
</dbReference>
<dbReference type="PANTHER" id="PTHR10587">
    <property type="entry name" value="GLYCOSYL TRANSFERASE-RELATED"/>
    <property type="match status" value="1"/>
</dbReference>
<feature type="transmembrane region" description="Helical" evidence="1">
    <location>
        <begin position="34"/>
        <end position="56"/>
    </location>
</feature>
<reference evidence="3 4" key="1">
    <citation type="journal article" date="2017" name="Genome Announc.">
        <title>Draft Genome Sequence of Romboutsia weinsteinii sp. nov. Strain CCRI-19649(T) Isolated from Surface Water.</title>
        <authorList>
            <person name="Maheux A.F."/>
            <person name="Boudreau D.K."/>
            <person name="Berube E."/>
            <person name="Boissinot M."/>
            <person name="Cantin P."/>
            <person name="Raymond F."/>
            <person name="Corbeil J."/>
            <person name="Omar R.F."/>
            <person name="Bergeron M.G."/>
        </authorList>
    </citation>
    <scope>NUCLEOTIDE SEQUENCE [LARGE SCALE GENOMIC DNA]</scope>
    <source>
        <strain evidence="3 4">CCRI-19649</strain>
    </source>
</reference>
<evidence type="ECO:0000313" key="4">
    <source>
        <dbReference type="Proteomes" id="UP000215694"/>
    </source>
</evidence>
<dbReference type="GO" id="GO:0016810">
    <property type="term" value="F:hydrolase activity, acting on carbon-nitrogen (but not peptide) bonds"/>
    <property type="evidence" value="ECO:0007669"/>
    <property type="project" value="InterPro"/>
</dbReference>
<protein>
    <submittedName>
        <fullName evidence="3">Polysaccharide deacetylase</fullName>
    </submittedName>
</protein>
<organism evidence="3 4">
    <name type="scientific">Romboutsia weinsteinii</name>
    <dbReference type="NCBI Taxonomy" id="2020949"/>
    <lineage>
        <taxon>Bacteria</taxon>
        <taxon>Bacillati</taxon>
        <taxon>Bacillota</taxon>
        <taxon>Clostridia</taxon>
        <taxon>Peptostreptococcales</taxon>
        <taxon>Peptostreptococcaceae</taxon>
        <taxon>Romboutsia</taxon>
    </lineage>
</organism>
<keyword evidence="1" id="KW-1133">Transmembrane helix</keyword>
<keyword evidence="1" id="KW-0472">Membrane</keyword>
<dbReference type="CDD" id="cd10944">
    <property type="entry name" value="CE4_SmPgdA_like"/>
    <property type="match status" value="1"/>
</dbReference>
<dbReference type="InterPro" id="IPR002509">
    <property type="entry name" value="NODB_dom"/>
</dbReference>
<keyword evidence="1" id="KW-0812">Transmembrane</keyword>
<dbReference type="AlphaFoldDB" id="A0A371J6Z4"/>
<sequence length="326" mass="36581">MYGCIFVFYLQYHLVYLSRRSIMKKIKTKLTKRSLYSVIITSLAIIISITSISISYCYNRKDNDALTTDSINDNSDNPKVYNHLQNELGKHVHVGVSALGRNYTDDALVVAQKLNASDCANNGHKVVYLTFDDGVSTTSTRKVLDILRNYDVHATFFVTGVSLIEGGDRAASLLKQAFNDGHAIGNHSYSHNYKYLFPNRVLNLDNFVADYKENDKLLSKILGPSFVTRVIRCPGGRMSWQGIEALDNYTKENHIAAVDWNALNGDAEGNTKNAQELYNFAVATSQGKELVVLLMHDDYGKQATVDALPKIIEYFKSNGYDFRTLS</sequence>